<keyword evidence="2" id="KW-1185">Reference proteome</keyword>
<dbReference type="InterPro" id="IPR050155">
    <property type="entry name" value="HAD-like_hydrolase_sf"/>
</dbReference>
<dbReference type="GO" id="GO:0016787">
    <property type="term" value="F:hydrolase activity"/>
    <property type="evidence" value="ECO:0007669"/>
    <property type="project" value="UniProtKB-KW"/>
</dbReference>
<dbReference type="Pfam" id="PF00702">
    <property type="entry name" value="Hydrolase"/>
    <property type="match status" value="2"/>
</dbReference>
<dbReference type="InterPro" id="IPR036412">
    <property type="entry name" value="HAD-like_sf"/>
</dbReference>
<keyword evidence="1" id="KW-0378">Hydrolase</keyword>
<dbReference type="InterPro" id="IPR023214">
    <property type="entry name" value="HAD_sf"/>
</dbReference>
<dbReference type="SUPFAM" id="SSF56784">
    <property type="entry name" value="HAD-like"/>
    <property type="match status" value="2"/>
</dbReference>
<reference evidence="1 2" key="1">
    <citation type="submission" date="2023-05" db="EMBL/GenBank/DDBJ databases">
        <title>Corynebacterium suedekumii sp. nov. and Corynebacterium breve sp. nov. isolated from raw cow's milk.</title>
        <authorList>
            <person name="Baer M.K."/>
            <person name="Mehl L."/>
            <person name="Hellmuth R."/>
            <person name="Marke G."/>
            <person name="Lipski A."/>
        </authorList>
    </citation>
    <scope>NUCLEOTIDE SEQUENCE [LARGE SCALE GENOMIC DNA]</scope>
    <source>
        <strain evidence="1 2">R4</strain>
    </source>
</reference>
<dbReference type="Gene3D" id="3.40.50.1000">
    <property type="entry name" value="HAD superfamily/HAD-like"/>
    <property type="match status" value="2"/>
</dbReference>
<dbReference type="SFLD" id="SFLDG01129">
    <property type="entry name" value="C1.5:_HAD__Beta-PGM__Phosphata"/>
    <property type="match status" value="1"/>
</dbReference>
<sequence length="515" mass="55861">MTQLPRPRAILLDFGGVVFTTSKRSSGRQELAEEMVQALRKAGFELASEDVLHSVDTGLSALKDWKNAASRRRFPRDLGPRELIVDFLAADLPDGPRELLASESRHWLARKNVLTNDHFVRPGIVELLDRCRAEGIALGIVSNAQSGYSHRQLLAEHGLADYFDVQIYSDEVGIRKPHPGMITLAADALGLTPAECWYVGDTFDRDVVAGRRAGAGGVIITRDTRTSTPPFAIRDTPDVTLDDPSGILSLLDDVTVPVSDLIEEQEQNTKEALLIDHGGVISASRKDSVGRGKFVEDLAGWLVVDKLVAERIVNRALAANAERKRSDLEATAAEFWAAGVEGEEPRIAALVRSEAYALSEAWGKAKSARQMRDGIVQLFDYCRDEGISIIVVTNTVSGQAVRHYLRTYGLWDYITAVVASDEIGVRKPHPGIVEAALAVSGSDPGHTWFLGDKPENDAAGARACGIAHRVLVKLDPPTEEQSAAVDAALSAGLATEVIDSPAELITLIRNNRSTE</sequence>
<evidence type="ECO:0000313" key="1">
    <source>
        <dbReference type="EMBL" id="WIM67827.1"/>
    </source>
</evidence>
<dbReference type="PRINTS" id="PR00413">
    <property type="entry name" value="HADHALOGNASE"/>
</dbReference>
<dbReference type="PANTHER" id="PTHR43434">
    <property type="entry name" value="PHOSPHOGLYCOLATE PHOSPHATASE"/>
    <property type="match status" value="1"/>
</dbReference>
<proteinExistence type="predicted"/>
<accession>A0ABY8VER3</accession>
<dbReference type="InterPro" id="IPR006439">
    <property type="entry name" value="HAD-SF_hydro_IA"/>
</dbReference>
<name>A0ABY8VER3_9CORY</name>
<gene>
    <name evidence="1" type="ORF">QP027_00005</name>
</gene>
<organism evidence="1 2">
    <name type="scientific">Corynebacterium breve</name>
    <dbReference type="NCBI Taxonomy" id="3049799"/>
    <lineage>
        <taxon>Bacteria</taxon>
        <taxon>Bacillati</taxon>
        <taxon>Actinomycetota</taxon>
        <taxon>Actinomycetes</taxon>
        <taxon>Mycobacteriales</taxon>
        <taxon>Corynebacteriaceae</taxon>
        <taxon>Corynebacterium</taxon>
    </lineage>
</organism>
<dbReference type="EMBL" id="CP126969">
    <property type="protein sequence ID" value="WIM67827.1"/>
    <property type="molecule type" value="Genomic_DNA"/>
</dbReference>
<dbReference type="Proteomes" id="UP001225598">
    <property type="component" value="Chromosome"/>
</dbReference>
<evidence type="ECO:0000313" key="2">
    <source>
        <dbReference type="Proteomes" id="UP001225598"/>
    </source>
</evidence>
<dbReference type="PANTHER" id="PTHR43434:SF1">
    <property type="entry name" value="PHOSPHOGLYCOLATE PHOSPHATASE"/>
    <property type="match status" value="1"/>
</dbReference>
<dbReference type="RefSeq" id="WP_284825151.1">
    <property type="nucleotide sequence ID" value="NZ_CP126969.1"/>
</dbReference>
<dbReference type="SFLD" id="SFLDS00003">
    <property type="entry name" value="Haloacid_Dehalogenase"/>
    <property type="match status" value="1"/>
</dbReference>
<protein>
    <submittedName>
        <fullName evidence="1">HAD family hydrolase</fullName>
    </submittedName>
</protein>
<dbReference type="NCBIfam" id="TIGR01549">
    <property type="entry name" value="HAD-SF-IA-v1"/>
    <property type="match status" value="2"/>
</dbReference>